<dbReference type="SUPFAM" id="SSF52540">
    <property type="entry name" value="P-loop containing nucleoside triphosphate hydrolases"/>
    <property type="match status" value="2"/>
</dbReference>
<comment type="subcellular location">
    <subcellularLocation>
        <location evidence="1 13 14">Cytoplasm</location>
    </subcellularLocation>
</comment>
<keyword evidence="5 13" id="KW-0227">DNA damage</keyword>
<protein>
    <recommendedName>
        <fullName evidence="12 13">UvrABC system protein B</fullName>
        <shortName evidence="13">Protein UvrB</shortName>
    </recommendedName>
    <alternativeName>
        <fullName evidence="13">Excinuclease ABC subunit B</fullName>
    </alternativeName>
</protein>
<dbReference type="NCBIfam" id="TIGR00631">
    <property type="entry name" value="uvrb"/>
    <property type="match status" value="1"/>
</dbReference>
<dbReference type="PROSITE" id="PS51192">
    <property type="entry name" value="HELICASE_ATP_BIND_1"/>
    <property type="match status" value="1"/>
</dbReference>
<evidence type="ECO:0000313" key="19">
    <source>
        <dbReference type="EMBL" id="EGG29553.1"/>
    </source>
</evidence>
<evidence type="ECO:0000256" key="1">
    <source>
        <dbReference type="ARBA" id="ARBA00004496"/>
    </source>
</evidence>
<feature type="domain" description="Helicase C-terminal" evidence="18">
    <location>
        <begin position="460"/>
        <end position="613"/>
    </location>
</feature>
<dbReference type="Pfam" id="PF02151">
    <property type="entry name" value="UVR"/>
    <property type="match status" value="1"/>
</dbReference>
<evidence type="ECO:0000256" key="10">
    <source>
        <dbReference type="ARBA" id="ARBA00023236"/>
    </source>
</evidence>
<dbReference type="InterPro" id="IPR024759">
    <property type="entry name" value="UvrB_YAD/RRR_dom"/>
</dbReference>
<accession>F3L296</accession>
<keyword evidence="15" id="KW-0175">Coiled coil</keyword>
<dbReference type="AlphaFoldDB" id="F3L296"/>
<dbReference type="PANTHER" id="PTHR24029:SF0">
    <property type="entry name" value="UVRABC SYSTEM PROTEIN B"/>
    <property type="match status" value="1"/>
</dbReference>
<dbReference type="EMBL" id="AEIG01000046">
    <property type="protein sequence ID" value="EGG29553.1"/>
    <property type="molecule type" value="Genomic_DNA"/>
</dbReference>
<dbReference type="GO" id="GO:0005737">
    <property type="term" value="C:cytoplasm"/>
    <property type="evidence" value="ECO:0007669"/>
    <property type="project" value="UniProtKB-SubCell"/>
</dbReference>
<evidence type="ECO:0000256" key="15">
    <source>
        <dbReference type="SAM" id="Coils"/>
    </source>
</evidence>
<comment type="similarity">
    <text evidence="2 13 14">Belongs to the UvrB family.</text>
</comment>
<comment type="function">
    <text evidence="13">The UvrABC repair system catalyzes the recognition and processing of DNA lesions. A damage recognition complex composed of 2 UvrA and 2 UvrB subunits scans DNA for abnormalities. Upon binding of the UvrA(2)B(2) complex to a putative damaged site, the DNA wraps around one UvrB monomer. DNA wrap is dependent on ATP binding by UvrB and probably causes local melting of the DNA helix, facilitating insertion of UvrB beta-hairpin between the DNA strands. Then UvrB probes one DNA strand for the presence of a lesion. If a lesion is found the UvrA subunits dissociate and the UvrB-DNA preincision complex is formed. This complex is subsequently bound by UvrC and the second UvrB is released. If no lesion is found, the DNA wraps around the other UvrB subunit that will check the other stand for damage.</text>
</comment>
<keyword evidence="8 13" id="KW-0267">Excision nuclease</keyword>
<dbReference type="Gene3D" id="4.10.860.10">
    <property type="entry name" value="UVR domain"/>
    <property type="match status" value="1"/>
</dbReference>
<feature type="domain" description="Helicase ATP-binding" evidence="17">
    <location>
        <begin position="56"/>
        <end position="213"/>
    </location>
</feature>
<evidence type="ECO:0000313" key="20">
    <source>
        <dbReference type="Proteomes" id="UP000005615"/>
    </source>
</evidence>
<gene>
    <name evidence="13" type="primary">uvrB</name>
    <name evidence="19" type="ORF">IMCC3088_1663</name>
</gene>
<dbReference type="PANTHER" id="PTHR24029">
    <property type="entry name" value="UVRABC SYSTEM PROTEIN B"/>
    <property type="match status" value="1"/>
</dbReference>
<feature type="coiled-coil region" evidence="15">
    <location>
        <begin position="287"/>
        <end position="317"/>
    </location>
</feature>
<dbReference type="STRING" id="2518989.IMCC3088_1663"/>
<proteinExistence type="inferred from homology"/>
<evidence type="ECO:0000256" key="8">
    <source>
        <dbReference type="ARBA" id="ARBA00022881"/>
    </source>
</evidence>
<evidence type="ECO:0000256" key="4">
    <source>
        <dbReference type="ARBA" id="ARBA00022741"/>
    </source>
</evidence>
<feature type="domain" description="UVR" evidence="16">
    <location>
        <begin position="664"/>
        <end position="699"/>
    </location>
</feature>
<keyword evidence="6 13" id="KW-0228">DNA excision</keyword>
<dbReference type="GO" id="GO:0016887">
    <property type="term" value="F:ATP hydrolysis activity"/>
    <property type="evidence" value="ECO:0007669"/>
    <property type="project" value="InterPro"/>
</dbReference>
<dbReference type="Proteomes" id="UP000005615">
    <property type="component" value="Unassembled WGS sequence"/>
</dbReference>
<evidence type="ECO:0000256" key="3">
    <source>
        <dbReference type="ARBA" id="ARBA00022490"/>
    </source>
</evidence>
<dbReference type="NCBIfam" id="NF003673">
    <property type="entry name" value="PRK05298.1"/>
    <property type="match status" value="1"/>
</dbReference>
<dbReference type="Gene3D" id="3.40.50.300">
    <property type="entry name" value="P-loop containing nucleotide triphosphate hydrolases"/>
    <property type="match status" value="3"/>
</dbReference>
<evidence type="ECO:0000256" key="12">
    <source>
        <dbReference type="ARBA" id="ARBA00029504"/>
    </source>
</evidence>
<dbReference type="Pfam" id="PF12344">
    <property type="entry name" value="UvrB"/>
    <property type="match status" value="1"/>
</dbReference>
<reference evidence="19 20" key="1">
    <citation type="journal article" date="2011" name="J. Bacteriol.">
        <title>Genome sequence of strain IMCC3088, a proteorhodopsin-containing marine bacterium belonging to the OM60/NOR5 clade.</title>
        <authorList>
            <person name="Jang Y."/>
            <person name="Oh H.M."/>
            <person name="Kang I."/>
            <person name="Lee K."/>
            <person name="Yang S.J."/>
            <person name="Cho J.C."/>
        </authorList>
    </citation>
    <scope>NUCLEOTIDE SEQUENCE [LARGE SCALE GENOMIC DNA]</scope>
    <source>
        <strain evidence="19 20">IMCC3088</strain>
    </source>
</reference>
<keyword evidence="20" id="KW-1185">Reference proteome</keyword>
<evidence type="ECO:0000256" key="6">
    <source>
        <dbReference type="ARBA" id="ARBA00022769"/>
    </source>
</evidence>
<feature type="binding site" evidence="13">
    <location>
        <begin position="69"/>
        <end position="76"/>
    </location>
    <ligand>
        <name>ATP</name>
        <dbReference type="ChEBI" id="CHEBI:30616"/>
    </ligand>
</feature>
<dbReference type="InterPro" id="IPR041471">
    <property type="entry name" value="UvrB_inter"/>
</dbReference>
<dbReference type="GO" id="GO:0009380">
    <property type="term" value="C:excinuclease repair complex"/>
    <property type="evidence" value="ECO:0007669"/>
    <property type="project" value="InterPro"/>
</dbReference>
<dbReference type="GO" id="GO:0009381">
    <property type="term" value="F:excinuclease ABC activity"/>
    <property type="evidence" value="ECO:0007669"/>
    <property type="project" value="UniProtKB-UniRule"/>
</dbReference>
<name>F3L296_9GAMM</name>
<evidence type="ECO:0000256" key="9">
    <source>
        <dbReference type="ARBA" id="ARBA00023204"/>
    </source>
</evidence>
<sequence length="704" mass="79680">MIRNCGLGQSPLYSTDSHVVVLGINELEEPVAKPFKVESKYKPAGDQPQAIEKLVEGVQAGLASQTLLGVTGSGKTFTMAHVVERLQRPTIVMAHNKTLAAQLYGEFKEFFPNNAVEYFVSYYDYYQPEAYVPSSDTFIEKDASVNDHIEQMRLSATKALMERQDCLVVATVSAIYGLGDPKSYFKMVLHVSRGEIINQRELLHQLAELQYTRNDIAFSRGTYRVRGDVIDIFPADSEKEAVRIELFDEEVDNIVLFDPLTGAIEAKVPRITIFPKSHYVTSRDIMLKAIDEIEIELEQRLKQLNDLNKLVEAQRLQQRTRYDIEMIRELGYCQGVENYSRYLSGRGPGDPPPTLFEYLPDNALVIIDESHVTIPQIGGMYRGDRSRKETLVEYGFRLPSALDNRPLKFEEWERLVPQAIFVSATPGNYEEQHAGRVVEQVVRPTGLVDPTIDIRPASTQVDDLLQEIHTVRATGQRVLVTTLTKRMAEDLTEYLAEHGIKVRYLHSDIDTVERVEIIRDLRLGEFDVLVGINLLREGLDMPEVALVAILDADKEGFLRSDRSLIQTIGRAARNLQGRAILYADKVTGSMQRAIDETERRRTKQLAHNEEHGIKPVGITKSVQDIMEGARRMSTKRNAKGERKVAEVRAAYAQDMASLTPAALSRKIKQLETEMMEHAKNLEFEKAAAVRDQITEYKQFAFMAS</sequence>
<dbReference type="SMART" id="SM00487">
    <property type="entry name" value="DEXDc"/>
    <property type="match status" value="1"/>
</dbReference>
<dbReference type="eggNOG" id="COG0556">
    <property type="taxonomic scope" value="Bacteria"/>
</dbReference>
<dbReference type="CDD" id="cd18790">
    <property type="entry name" value="SF2_C_UvrB"/>
    <property type="match status" value="1"/>
</dbReference>
<dbReference type="Pfam" id="PF00271">
    <property type="entry name" value="Helicase_C"/>
    <property type="match status" value="1"/>
</dbReference>
<dbReference type="InterPro" id="IPR001650">
    <property type="entry name" value="Helicase_C-like"/>
</dbReference>
<evidence type="ECO:0000256" key="11">
    <source>
        <dbReference type="ARBA" id="ARBA00026033"/>
    </source>
</evidence>
<dbReference type="InterPro" id="IPR014001">
    <property type="entry name" value="Helicase_ATP-bd"/>
</dbReference>
<evidence type="ECO:0000256" key="5">
    <source>
        <dbReference type="ARBA" id="ARBA00022763"/>
    </source>
</evidence>
<dbReference type="HAMAP" id="MF_00204">
    <property type="entry name" value="UvrB"/>
    <property type="match status" value="1"/>
</dbReference>
<comment type="subunit">
    <text evidence="11 13 14">Forms a heterotetramer with UvrA during the search for lesions. Interacts with UvrC in an incision complex.</text>
</comment>
<dbReference type="GO" id="GO:0009432">
    <property type="term" value="P:SOS response"/>
    <property type="evidence" value="ECO:0007669"/>
    <property type="project" value="UniProtKB-UniRule"/>
</dbReference>
<dbReference type="Pfam" id="PF17757">
    <property type="entry name" value="UvrB_inter"/>
    <property type="match status" value="1"/>
</dbReference>
<dbReference type="PROSITE" id="PS51194">
    <property type="entry name" value="HELICASE_CTER"/>
    <property type="match status" value="1"/>
</dbReference>
<dbReference type="SUPFAM" id="SSF46600">
    <property type="entry name" value="C-terminal UvrC-binding domain of UvrB"/>
    <property type="match status" value="1"/>
</dbReference>
<dbReference type="FunFam" id="3.40.50.300:FF:000477">
    <property type="entry name" value="UvrABC system protein B"/>
    <property type="match status" value="1"/>
</dbReference>
<dbReference type="InterPro" id="IPR036876">
    <property type="entry name" value="UVR_dom_sf"/>
</dbReference>
<dbReference type="InterPro" id="IPR004807">
    <property type="entry name" value="UvrB"/>
</dbReference>
<evidence type="ECO:0000256" key="14">
    <source>
        <dbReference type="RuleBase" id="RU003587"/>
    </source>
</evidence>
<comment type="caution">
    <text evidence="19">The sequence shown here is derived from an EMBL/GenBank/DDBJ whole genome shotgun (WGS) entry which is preliminary data.</text>
</comment>
<keyword evidence="3 13" id="KW-0963">Cytoplasm</keyword>
<evidence type="ECO:0000259" key="18">
    <source>
        <dbReference type="PROSITE" id="PS51194"/>
    </source>
</evidence>
<dbReference type="GO" id="GO:0005524">
    <property type="term" value="F:ATP binding"/>
    <property type="evidence" value="ECO:0007669"/>
    <property type="project" value="UniProtKB-UniRule"/>
</dbReference>
<dbReference type="GO" id="GO:0003677">
    <property type="term" value="F:DNA binding"/>
    <property type="evidence" value="ECO:0007669"/>
    <property type="project" value="UniProtKB-UniRule"/>
</dbReference>
<dbReference type="InterPro" id="IPR027417">
    <property type="entry name" value="P-loop_NTPase"/>
</dbReference>
<dbReference type="CDD" id="cd17916">
    <property type="entry name" value="DEXHc_UvrB"/>
    <property type="match status" value="1"/>
</dbReference>
<dbReference type="SMART" id="SM00490">
    <property type="entry name" value="HELICc"/>
    <property type="match status" value="1"/>
</dbReference>
<evidence type="ECO:0000256" key="2">
    <source>
        <dbReference type="ARBA" id="ARBA00008533"/>
    </source>
</evidence>
<keyword evidence="10 13" id="KW-0742">SOS response</keyword>
<evidence type="ECO:0000256" key="7">
    <source>
        <dbReference type="ARBA" id="ARBA00022840"/>
    </source>
</evidence>
<feature type="short sequence motif" description="Beta-hairpin" evidence="13">
    <location>
        <begin position="122"/>
        <end position="145"/>
    </location>
</feature>
<keyword evidence="4 13" id="KW-0547">Nucleotide-binding</keyword>
<dbReference type="InterPro" id="IPR006935">
    <property type="entry name" value="Helicase/UvrB_N"/>
</dbReference>
<evidence type="ECO:0000259" key="16">
    <source>
        <dbReference type="PROSITE" id="PS50151"/>
    </source>
</evidence>
<dbReference type="GO" id="GO:0006289">
    <property type="term" value="P:nucleotide-excision repair"/>
    <property type="evidence" value="ECO:0007669"/>
    <property type="project" value="UniProtKB-UniRule"/>
</dbReference>
<dbReference type="Pfam" id="PF04851">
    <property type="entry name" value="ResIII"/>
    <property type="match status" value="1"/>
</dbReference>
<organism evidence="19 20">
    <name type="scientific">Aequoribacter fuscus</name>
    <dbReference type="NCBI Taxonomy" id="2518989"/>
    <lineage>
        <taxon>Bacteria</taxon>
        <taxon>Pseudomonadati</taxon>
        <taxon>Pseudomonadota</taxon>
        <taxon>Gammaproteobacteria</taxon>
        <taxon>Cellvibrionales</taxon>
        <taxon>Halieaceae</taxon>
        <taxon>Aequoribacter</taxon>
    </lineage>
</organism>
<keyword evidence="9 13" id="KW-0234">DNA repair</keyword>
<evidence type="ECO:0000256" key="13">
    <source>
        <dbReference type="HAMAP-Rule" id="MF_00204"/>
    </source>
</evidence>
<comment type="domain">
    <text evidence="13">The beta-hairpin motif is involved in DNA binding.</text>
</comment>
<evidence type="ECO:0000259" key="17">
    <source>
        <dbReference type="PROSITE" id="PS51192"/>
    </source>
</evidence>
<dbReference type="PROSITE" id="PS50151">
    <property type="entry name" value="UVR"/>
    <property type="match status" value="1"/>
</dbReference>
<dbReference type="InterPro" id="IPR001943">
    <property type="entry name" value="UVR_dom"/>
</dbReference>
<keyword evidence="7 13" id="KW-0067">ATP-binding</keyword>